<proteinExistence type="inferred from homology"/>
<feature type="binding site" evidence="2">
    <location>
        <begin position="178"/>
        <end position="180"/>
    </location>
    <ligand>
        <name>substrate</name>
    </ligand>
</feature>
<dbReference type="EMBL" id="QUAJ01000015">
    <property type="protein sequence ID" value="REI40885.1"/>
    <property type="molecule type" value="Genomic_DNA"/>
</dbReference>
<dbReference type="InterPro" id="IPR001441">
    <property type="entry name" value="UPP_synth-like"/>
</dbReference>
<dbReference type="GO" id="GO:0016740">
    <property type="term" value="F:transferase activity"/>
    <property type="evidence" value="ECO:0007669"/>
    <property type="project" value="UniProtKB-KW"/>
</dbReference>
<feature type="binding site" evidence="2">
    <location>
        <position position="191"/>
    </location>
    <ligand>
        <name>Mg(2+)</name>
        <dbReference type="ChEBI" id="CHEBI:18420"/>
    </ligand>
</feature>
<feature type="binding site" evidence="2">
    <location>
        <begin position="56"/>
        <end position="58"/>
    </location>
    <ligand>
        <name>substrate</name>
    </ligand>
</feature>
<feature type="binding site" evidence="2">
    <location>
        <position position="62"/>
    </location>
    <ligand>
        <name>substrate</name>
    </ligand>
</feature>
<feature type="active site" evidence="2">
    <location>
        <position position="11"/>
    </location>
</feature>
<keyword evidence="4" id="KW-1185">Reference proteome</keyword>
<dbReference type="InterPro" id="IPR018520">
    <property type="entry name" value="UPP_synth-like_CS"/>
</dbReference>
<dbReference type="Gene3D" id="3.40.1180.10">
    <property type="entry name" value="Decaprenyl diphosphate synthase-like"/>
    <property type="match status" value="1"/>
</dbReference>
<protein>
    <recommendedName>
        <fullName evidence="2">Isoprenyl transferase</fullName>
        <ecNumber evidence="2">2.5.1.-</ecNumber>
    </recommendedName>
</protein>
<comment type="function">
    <text evidence="2">Catalyzes the condensation of isopentenyl diphosphate (IPP) with allylic pyrophosphates generating different type of terpenoids.</text>
</comment>
<feature type="binding site" evidence="2">
    <location>
        <position position="16"/>
    </location>
    <ligand>
        <name>substrate</name>
    </ligand>
</feature>
<dbReference type="RefSeq" id="WP_114642624.1">
    <property type="nucleotide sequence ID" value="NZ_JAACIO010000016.1"/>
</dbReference>
<dbReference type="NCBIfam" id="TIGR00055">
    <property type="entry name" value="uppS"/>
    <property type="match status" value="1"/>
</dbReference>
<dbReference type="PROSITE" id="PS01066">
    <property type="entry name" value="UPP_SYNTHASE"/>
    <property type="match status" value="1"/>
</dbReference>
<dbReference type="PANTHER" id="PTHR10291">
    <property type="entry name" value="DEHYDRODOLICHYL DIPHOSPHATE SYNTHASE FAMILY MEMBER"/>
    <property type="match status" value="1"/>
</dbReference>
<dbReference type="CDD" id="cd00475">
    <property type="entry name" value="Cis_IPPS"/>
    <property type="match status" value="1"/>
</dbReference>
<dbReference type="HAMAP" id="MF_01139">
    <property type="entry name" value="ISPT"/>
    <property type="match status" value="1"/>
</dbReference>
<feature type="binding site" evidence="2">
    <location>
        <position position="24"/>
    </location>
    <ligand>
        <name>substrate</name>
    </ligand>
</feature>
<sequence>MIPKHIAIIMDGNGRWAQNRHLPRFVGHREGAKRIKAIIEHAGNVGVKYLSVYAFSTENWKRPQKEVDALMDIFQKYLKAEAKNMLRDNIRLIVTGRKEGVSPKLLKAISEVEELTADNDGLTFNICFNYGGRSEIIDAVKKIIESGEKNISEENFKDYLYSDIPDPELVIRTSGEFRISNFLLWQIAYSEIYVTDVLWPDFDEKEFDRAIENFKSRDRRFGGVKDVK</sequence>
<feature type="binding site" evidence="2">
    <location>
        <begin position="12"/>
        <end position="15"/>
    </location>
    <ligand>
        <name>substrate</name>
    </ligand>
</feature>
<dbReference type="SUPFAM" id="SSF64005">
    <property type="entry name" value="Undecaprenyl diphosphate synthase"/>
    <property type="match status" value="1"/>
</dbReference>
<evidence type="ECO:0000256" key="2">
    <source>
        <dbReference type="HAMAP-Rule" id="MF_01139"/>
    </source>
</evidence>
<comment type="caution">
    <text evidence="3">The sequence shown here is derived from an EMBL/GenBank/DDBJ whole genome shotgun (WGS) entry which is preliminary data.</text>
</comment>
<evidence type="ECO:0000313" key="3">
    <source>
        <dbReference type="EMBL" id="REI40885.1"/>
    </source>
</evidence>
<dbReference type="PANTHER" id="PTHR10291:SF0">
    <property type="entry name" value="DEHYDRODOLICHYL DIPHOSPHATE SYNTHASE 2"/>
    <property type="match status" value="1"/>
</dbReference>
<reference evidence="3 4" key="1">
    <citation type="submission" date="2018-08" db="EMBL/GenBank/DDBJ databases">
        <title>Draft genome sequence of Psychrilyobacter sp. strain SD5 isolated from Black Sea water.</title>
        <authorList>
            <person name="Yadav S."/>
            <person name="Villanueva L."/>
            <person name="Damste J.S.S."/>
        </authorList>
    </citation>
    <scope>NUCLEOTIDE SEQUENCE [LARGE SCALE GENOMIC DNA]</scope>
    <source>
        <strain evidence="3 4">SD5</strain>
    </source>
</reference>
<accession>A0ABX9KGJ2</accession>
<dbReference type="Pfam" id="PF01255">
    <property type="entry name" value="Prenyltransf"/>
    <property type="match status" value="1"/>
</dbReference>
<evidence type="ECO:0000256" key="1">
    <source>
        <dbReference type="ARBA" id="ARBA00022679"/>
    </source>
</evidence>
<feature type="binding site" evidence="2">
    <location>
        <position position="172"/>
    </location>
    <ligand>
        <name>substrate</name>
    </ligand>
</feature>
<keyword evidence="2" id="KW-0460">Magnesium</keyword>
<comment type="similarity">
    <text evidence="2">Belongs to the UPP synthase family.</text>
</comment>
<feature type="binding site" evidence="2">
    <location>
        <position position="28"/>
    </location>
    <ligand>
        <name>substrate</name>
    </ligand>
</feature>
<evidence type="ECO:0000313" key="4">
    <source>
        <dbReference type="Proteomes" id="UP000263486"/>
    </source>
</evidence>
<feature type="binding site" evidence="2">
    <location>
        <position position="60"/>
    </location>
    <ligand>
        <name>substrate</name>
    </ligand>
</feature>
<dbReference type="EC" id="2.5.1.-" evidence="2"/>
<comment type="cofactor">
    <cofactor evidence="2">
        <name>Mg(2+)</name>
        <dbReference type="ChEBI" id="CHEBI:18420"/>
    </cofactor>
    <text evidence="2">Binds 2 magnesium ions per subunit.</text>
</comment>
<gene>
    <name evidence="3" type="ORF">DYH56_09495</name>
</gene>
<feature type="binding site" evidence="2">
    <location>
        <position position="11"/>
    </location>
    <ligand>
        <name>Mg(2+)</name>
        <dbReference type="ChEBI" id="CHEBI:18420"/>
    </ligand>
</feature>
<keyword evidence="1 2" id="KW-0808">Transferase</keyword>
<dbReference type="Proteomes" id="UP000263486">
    <property type="component" value="Unassembled WGS sequence"/>
</dbReference>
<organism evidence="3 4">
    <name type="scientific">Psychrilyobacter piezotolerans</name>
    <dbReference type="NCBI Taxonomy" id="2293438"/>
    <lineage>
        <taxon>Bacteria</taxon>
        <taxon>Fusobacteriati</taxon>
        <taxon>Fusobacteriota</taxon>
        <taxon>Fusobacteriia</taxon>
        <taxon>Fusobacteriales</taxon>
        <taxon>Fusobacteriaceae</taxon>
        <taxon>Psychrilyobacter</taxon>
    </lineage>
</organism>
<keyword evidence="2" id="KW-0479">Metal-binding</keyword>
<name>A0ABX9KGJ2_9FUSO</name>
<dbReference type="InterPro" id="IPR036424">
    <property type="entry name" value="UPP_synth-like_sf"/>
</dbReference>
<dbReference type="NCBIfam" id="NF011405">
    <property type="entry name" value="PRK14830.1"/>
    <property type="match status" value="1"/>
</dbReference>
<comment type="subunit">
    <text evidence="2">Homodimer.</text>
</comment>
<feature type="active site" description="Proton acceptor" evidence="2">
    <location>
        <position position="59"/>
    </location>
</feature>